<evidence type="ECO:0000313" key="2">
    <source>
        <dbReference type="EMBL" id="OVA00683.1"/>
    </source>
</evidence>
<feature type="domain" description="PsbP C-terminal" evidence="1">
    <location>
        <begin position="109"/>
        <end position="264"/>
    </location>
</feature>
<dbReference type="EMBL" id="MVGT01004289">
    <property type="protein sequence ID" value="OVA00683.1"/>
    <property type="molecule type" value="Genomic_DNA"/>
</dbReference>
<accession>A0A200PR63</accession>
<dbReference type="PANTHER" id="PTHR31407:SF17">
    <property type="entry name" value="PSBP DOMAIN-CONTAINING PROTEIN 3, CHLOROPLASTIC"/>
    <property type="match status" value="1"/>
</dbReference>
<dbReference type="PANTHER" id="PTHR31407">
    <property type="match status" value="1"/>
</dbReference>
<evidence type="ECO:0000313" key="3">
    <source>
        <dbReference type="Proteomes" id="UP000195402"/>
    </source>
</evidence>
<protein>
    <submittedName>
        <fullName evidence="2">Photosystem II PsbP</fullName>
    </submittedName>
</protein>
<dbReference type="FunCoup" id="A0A200PR63">
    <property type="interactions" value="1334"/>
</dbReference>
<dbReference type="InterPro" id="IPR002683">
    <property type="entry name" value="PsbP_C"/>
</dbReference>
<dbReference type="Pfam" id="PF01789">
    <property type="entry name" value="PsbP"/>
    <property type="match status" value="1"/>
</dbReference>
<sequence length="279" mass="31226">MASVSSLYFQSVRTRPFNSAIPLVHTKGLTKFRNQSILCFQKNDSDITNSRNCVEDKQYSKDTTTTTTTTKRREALFQILFASFSSPLINVSAAAASASANNEVEVQEDFRVYSDDTNKFKIMIPQDWEVGAGQGNGIKSLTAFYPPVASDSNVSVLITGLGADFTRLESFGKVDAFAETLISGLDRSWQRPPGVTAKLIDAKAAKGFYYIEYSLQKPGESCRHIFSTIGMASNGWYNRLYTVTGQNLNCKSKTWDRVMQFVEQEAEKYKSKIEKVRRN</sequence>
<dbReference type="OrthoDB" id="2013293at2759"/>
<keyword evidence="3" id="KW-1185">Reference proteome</keyword>
<dbReference type="SUPFAM" id="SSF55724">
    <property type="entry name" value="Mog1p/PsbP-like"/>
    <property type="match status" value="1"/>
</dbReference>
<dbReference type="OMA" id="ILIPQDW"/>
<proteinExistence type="predicted"/>
<dbReference type="GO" id="GO:0019898">
    <property type="term" value="C:extrinsic component of membrane"/>
    <property type="evidence" value="ECO:0007669"/>
    <property type="project" value="InterPro"/>
</dbReference>
<reference evidence="2 3" key="1">
    <citation type="journal article" date="2017" name="Mol. Plant">
        <title>The Genome of Medicinal Plant Macleaya cordata Provides New Insights into Benzylisoquinoline Alkaloids Metabolism.</title>
        <authorList>
            <person name="Liu X."/>
            <person name="Liu Y."/>
            <person name="Huang P."/>
            <person name="Ma Y."/>
            <person name="Qing Z."/>
            <person name="Tang Q."/>
            <person name="Cao H."/>
            <person name="Cheng P."/>
            <person name="Zheng Y."/>
            <person name="Yuan Z."/>
            <person name="Zhou Y."/>
            <person name="Liu J."/>
            <person name="Tang Z."/>
            <person name="Zhuo Y."/>
            <person name="Zhang Y."/>
            <person name="Yu L."/>
            <person name="Huang J."/>
            <person name="Yang P."/>
            <person name="Peng Q."/>
            <person name="Zhang J."/>
            <person name="Jiang W."/>
            <person name="Zhang Z."/>
            <person name="Lin K."/>
            <person name="Ro D.K."/>
            <person name="Chen X."/>
            <person name="Xiong X."/>
            <person name="Shang Y."/>
            <person name="Huang S."/>
            <person name="Zeng J."/>
        </authorList>
    </citation>
    <scope>NUCLEOTIDE SEQUENCE [LARGE SCALE GENOMIC DNA]</scope>
    <source>
        <strain evidence="3">cv. BLH2017</strain>
        <tissue evidence="2">Root</tissue>
    </source>
</reference>
<dbReference type="InterPro" id="IPR016123">
    <property type="entry name" value="Mog1/PsbP_a/b/a-sand"/>
</dbReference>
<name>A0A200PR63_MACCD</name>
<dbReference type="Proteomes" id="UP000195402">
    <property type="component" value="Unassembled WGS sequence"/>
</dbReference>
<dbReference type="GO" id="GO:0005509">
    <property type="term" value="F:calcium ion binding"/>
    <property type="evidence" value="ECO:0007669"/>
    <property type="project" value="InterPro"/>
</dbReference>
<gene>
    <name evidence="2" type="ORF">BVC80_9085g100</name>
</gene>
<dbReference type="GO" id="GO:0009654">
    <property type="term" value="C:photosystem II oxygen evolving complex"/>
    <property type="evidence" value="ECO:0007669"/>
    <property type="project" value="InterPro"/>
</dbReference>
<dbReference type="InParanoid" id="A0A200PR63"/>
<dbReference type="GO" id="GO:0015979">
    <property type="term" value="P:photosynthesis"/>
    <property type="evidence" value="ECO:0007669"/>
    <property type="project" value="InterPro"/>
</dbReference>
<dbReference type="Gene3D" id="3.40.1000.10">
    <property type="entry name" value="Mog1/PsbP, alpha/beta/alpha sandwich"/>
    <property type="match status" value="1"/>
</dbReference>
<dbReference type="STRING" id="56857.A0A200PR63"/>
<dbReference type="AlphaFoldDB" id="A0A200PR63"/>
<organism evidence="2 3">
    <name type="scientific">Macleaya cordata</name>
    <name type="common">Five-seeded plume-poppy</name>
    <name type="synonym">Bocconia cordata</name>
    <dbReference type="NCBI Taxonomy" id="56857"/>
    <lineage>
        <taxon>Eukaryota</taxon>
        <taxon>Viridiplantae</taxon>
        <taxon>Streptophyta</taxon>
        <taxon>Embryophyta</taxon>
        <taxon>Tracheophyta</taxon>
        <taxon>Spermatophyta</taxon>
        <taxon>Magnoliopsida</taxon>
        <taxon>Ranunculales</taxon>
        <taxon>Papaveraceae</taxon>
        <taxon>Papaveroideae</taxon>
        <taxon>Macleaya</taxon>
    </lineage>
</organism>
<evidence type="ECO:0000259" key="1">
    <source>
        <dbReference type="Pfam" id="PF01789"/>
    </source>
</evidence>
<comment type="caution">
    <text evidence="2">The sequence shown here is derived from an EMBL/GenBank/DDBJ whole genome shotgun (WGS) entry which is preliminary data.</text>
</comment>